<dbReference type="Proteomes" id="UP001633002">
    <property type="component" value="Unassembled WGS sequence"/>
</dbReference>
<dbReference type="EMBL" id="JBJQOH010000003">
    <property type="protein sequence ID" value="KAL3693599.1"/>
    <property type="molecule type" value="Genomic_DNA"/>
</dbReference>
<feature type="compositionally biased region" description="Polar residues" evidence="1">
    <location>
        <begin position="411"/>
        <end position="422"/>
    </location>
</feature>
<reference evidence="2 3" key="1">
    <citation type="submission" date="2024-09" db="EMBL/GenBank/DDBJ databases">
        <title>Chromosome-scale assembly of Riccia sorocarpa.</title>
        <authorList>
            <person name="Paukszto L."/>
        </authorList>
    </citation>
    <scope>NUCLEOTIDE SEQUENCE [LARGE SCALE GENOMIC DNA]</scope>
    <source>
        <strain evidence="2">LP-2024</strain>
        <tissue evidence="2">Aerial parts of the thallus</tissue>
    </source>
</reference>
<protein>
    <submittedName>
        <fullName evidence="2">Uncharacterized protein</fullName>
    </submittedName>
</protein>
<feature type="region of interest" description="Disordered" evidence="1">
    <location>
        <begin position="409"/>
        <end position="490"/>
    </location>
</feature>
<feature type="compositionally biased region" description="Acidic residues" evidence="1">
    <location>
        <begin position="14"/>
        <end position="29"/>
    </location>
</feature>
<evidence type="ECO:0000313" key="3">
    <source>
        <dbReference type="Proteomes" id="UP001633002"/>
    </source>
</evidence>
<feature type="compositionally biased region" description="Polar residues" evidence="1">
    <location>
        <begin position="474"/>
        <end position="487"/>
    </location>
</feature>
<organism evidence="2 3">
    <name type="scientific">Riccia sorocarpa</name>
    <dbReference type="NCBI Taxonomy" id="122646"/>
    <lineage>
        <taxon>Eukaryota</taxon>
        <taxon>Viridiplantae</taxon>
        <taxon>Streptophyta</taxon>
        <taxon>Embryophyta</taxon>
        <taxon>Marchantiophyta</taxon>
        <taxon>Marchantiopsida</taxon>
        <taxon>Marchantiidae</taxon>
        <taxon>Marchantiales</taxon>
        <taxon>Ricciaceae</taxon>
        <taxon>Riccia</taxon>
    </lineage>
</organism>
<evidence type="ECO:0000313" key="2">
    <source>
        <dbReference type="EMBL" id="KAL3693599.1"/>
    </source>
</evidence>
<accession>A0ABD3HTD1</accession>
<proteinExistence type="predicted"/>
<keyword evidence="3" id="KW-1185">Reference proteome</keyword>
<feature type="region of interest" description="Disordered" evidence="1">
    <location>
        <begin position="1"/>
        <end position="30"/>
    </location>
</feature>
<name>A0ABD3HTD1_9MARC</name>
<comment type="caution">
    <text evidence="2">The sequence shown here is derived from an EMBL/GenBank/DDBJ whole genome shotgun (WGS) entry which is preliminary data.</text>
</comment>
<evidence type="ECO:0000256" key="1">
    <source>
        <dbReference type="SAM" id="MobiDB-lite"/>
    </source>
</evidence>
<gene>
    <name evidence="2" type="ORF">R1sor_007250</name>
</gene>
<feature type="compositionally biased region" description="Basic residues" evidence="1">
    <location>
        <begin position="424"/>
        <end position="434"/>
    </location>
</feature>
<dbReference type="AlphaFoldDB" id="A0ABD3HTD1"/>
<sequence length="547" mass="62032">MATADSQGSVWADGVEEPDSPAAAPEEEEKPLVFPVSTGTSMHAIISLHHGLCLVTEPPEGQLGLPMEERYQYYEYILAMDIRALRLLPTMGAVRCMLKSETVQAILRRRFELLRFEDAISVRTLEERLDFLGLDELSECIERSRSEAEAGITIAALRPSSPLNFPFHFKVSCLLTAPGPPSSPPLRVDERAFYFYTAILHRLLERQFVTKRRIAFVKVMNVEARERIWNQFLRLRYEEAIRISSDEDIDAFLGLDDIFGLKVQTEFRDYQDYRTCLVKRLLEIGVAWNFRDAFHMVKRRGAYFKRRFEELPILRRNFTTMAEYDTFLGLDKLSEHPGESLTTDRREADDVPTVVFVPSAEDGLPPEFFRRLAFVSRVQLIEPTAELDDHLLIDSFLMIQNGLSKIDLDQSDMTSGEDLQTPRSRSRRKKKKKTMATDGPLVRGSTSNTEGKDGTASVTEENQDPSSERPGESDLSNQAPSRVVQENSEGEGEIAFTVWKKAKKKKKKKKGARAGVNVRDGGLEDINSGSDFYLIDIPVMVFLEAGI</sequence>